<dbReference type="Pfam" id="PF10497">
    <property type="entry name" value="zf-4CXXC_R1"/>
    <property type="match status" value="1"/>
</dbReference>
<evidence type="ECO:0000256" key="6">
    <source>
        <dbReference type="ARBA" id="ARBA00022843"/>
    </source>
</evidence>
<dbReference type="EMBL" id="CP144697">
    <property type="protein sequence ID" value="WVZ14789.1"/>
    <property type="molecule type" value="Genomic_DNA"/>
</dbReference>
<feature type="domain" description="Zinc-finger" evidence="10">
    <location>
        <begin position="30"/>
        <end position="97"/>
    </location>
</feature>
<keyword evidence="6" id="KW-0832">Ubl conjugation</keyword>
<organism evidence="11 12">
    <name type="scientific">Vigna mungo</name>
    <name type="common">Black gram</name>
    <name type="synonym">Phaseolus mungo</name>
    <dbReference type="NCBI Taxonomy" id="3915"/>
    <lineage>
        <taxon>Eukaryota</taxon>
        <taxon>Viridiplantae</taxon>
        <taxon>Streptophyta</taxon>
        <taxon>Embryophyta</taxon>
        <taxon>Tracheophyta</taxon>
        <taxon>Spermatophyta</taxon>
        <taxon>Magnoliopsida</taxon>
        <taxon>eudicotyledons</taxon>
        <taxon>Gunneridae</taxon>
        <taxon>Pentapetalae</taxon>
        <taxon>rosids</taxon>
        <taxon>fabids</taxon>
        <taxon>Fabales</taxon>
        <taxon>Fabaceae</taxon>
        <taxon>Papilionoideae</taxon>
        <taxon>50 kb inversion clade</taxon>
        <taxon>NPAAA clade</taxon>
        <taxon>indigoferoid/millettioid clade</taxon>
        <taxon>Phaseoleae</taxon>
        <taxon>Vigna</taxon>
    </lineage>
</organism>
<name>A0AAQ3NRI6_VIGMU</name>
<sequence>TLYQSDKGYDFKSVVEMLALKKTSETLNVSKVVWKRYGENAEEVAQLANWTCPKCRGICNCSLCQSYVCRNRRGEQPTDLLYRSAKESGFKSVAEMLAMKRNLETSSNPLNESNMRKEPEVFLSGELGNEHFSDANVTEVCTNYDSGENFVMNLERNTYRGNSFGTWHGVKRNI</sequence>
<evidence type="ECO:0000256" key="9">
    <source>
        <dbReference type="ARBA" id="ARBA00023242"/>
    </source>
</evidence>
<evidence type="ECO:0000256" key="2">
    <source>
        <dbReference type="ARBA" id="ARBA00004496"/>
    </source>
</evidence>
<dbReference type="GO" id="GO:0005737">
    <property type="term" value="C:cytoplasm"/>
    <property type="evidence" value="ECO:0007669"/>
    <property type="project" value="UniProtKB-SubCell"/>
</dbReference>
<evidence type="ECO:0000259" key="10">
    <source>
        <dbReference type="Pfam" id="PF10497"/>
    </source>
</evidence>
<proteinExistence type="predicted"/>
<evidence type="ECO:0000313" key="11">
    <source>
        <dbReference type="EMBL" id="WVZ14789.1"/>
    </source>
</evidence>
<keyword evidence="4" id="KW-1017">Isopeptide bond</keyword>
<keyword evidence="9" id="KW-0539">Nucleus</keyword>
<keyword evidence="8" id="KW-0804">Transcription</keyword>
<evidence type="ECO:0000256" key="3">
    <source>
        <dbReference type="ARBA" id="ARBA00022490"/>
    </source>
</evidence>
<feature type="non-terminal residue" evidence="11">
    <location>
        <position position="174"/>
    </location>
</feature>
<evidence type="ECO:0000256" key="5">
    <source>
        <dbReference type="ARBA" id="ARBA00022553"/>
    </source>
</evidence>
<reference evidence="11 12" key="1">
    <citation type="journal article" date="2023" name="Life. Sci Alliance">
        <title>Evolutionary insights into 3D genome organization and epigenetic landscape of Vigna mungo.</title>
        <authorList>
            <person name="Junaid A."/>
            <person name="Singh B."/>
            <person name="Bhatia S."/>
        </authorList>
    </citation>
    <scope>NUCLEOTIDE SEQUENCE [LARGE SCALE GENOMIC DNA]</scope>
    <source>
        <strain evidence="11">Urdbean</strain>
    </source>
</reference>
<dbReference type="PANTHER" id="PTHR31169:SF8">
    <property type="entry name" value="ZINC-FINGER DOMAIN OF MONOAMINE-OXIDASE A REPRESSOR R1 PROTEIN"/>
    <property type="match status" value="1"/>
</dbReference>
<evidence type="ECO:0000313" key="12">
    <source>
        <dbReference type="Proteomes" id="UP001374535"/>
    </source>
</evidence>
<protein>
    <recommendedName>
        <fullName evidence="10">Zinc-finger domain-containing protein</fullName>
    </recommendedName>
</protein>
<keyword evidence="3" id="KW-0963">Cytoplasm</keyword>
<dbReference type="GO" id="GO:0005634">
    <property type="term" value="C:nucleus"/>
    <property type="evidence" value="ECO:0007669"/>
    <property type="project" value="UniProtKB-SubCell"/>
</dbReference>
<keyword evidence="12" id="KW-1185">Reference proteome</keyword>
<dbReference type="PANTHER" id="PTHR31169">
    <property type="entry name" value="OS05G0300700 PROTEIN"/>
    <property type="match status" value="1"/>
</dbReference>
<keyword evidence="5" id="KW-0597">Phosphoprotein</keyword>
<evidence type="ECO:0000256" key="4">
    <source>
        <dbReference type="ARBA" id="ARBA00022499"/>
    </source>
</evidence>
<dbReference type="Proteomes" id="UP001374535">
    <property type="component" value="Chromosome 4"/>
</dbReference>
<dbReference type="InterPro" id="IPR040221">
    <property type="entry name" value="CDCA7/CDA7L"/>
</dbReference>
<gene>
    <name evidence="11" type="ORF">V8G54_012355</name>
</gene>
<dbReference type="AlphaFoldDB" id="A0AAQ3NRI6"/>
<evidence type="ECO:0000256" key="8">
    <source>
        <dbReference type="ARBA" id="ARBA00023163"/>
    </source>
</evidence>
<evidence type="ECO:0000256" key="1">
    <source>
        <dbReference type="ARBA" id="ARBA00004123"/>
    </source>
</evidence>
<dbReference type="GO" id="GO:0006355">
    <property type="term" value="P:regulation of DNA-templated transcription"/>
    <property type="evidence" value="ECO:0007669"/>
    <property type="project" value="InterPro"/>
</dbReference>
<accession>A0AAQ3NRI6</accession>
<keyword evidence="7" id="KW-0805">Transcription regulation</keyword>
<dbReference type="InterPro" id="IPR018866">
    <property type="entry name" value="Znf-4CXXC_R1"/>
</dbReference>
<evidence type="ECO:0000256" key="7">
    <source>
        <dbReference type="ARBA" id="ARBA00023015"/>
    </source>
</evidence>
<comment type="subcellular location">
    <subcellularLocation>
        <location evidence="2">Cytoplasm</location>
    </subcellularLocation>
    <subcellularLocation>
        <location evidence="1">Nucleus</location>
    </subcellularLocation>
</comment>